<evidence type="ECO:0000313" key="2">
    <source>
        <dbReference type="Proteomes" id="UP000003672"/>
    </source>
</evidence>
<proteinExistence type="predicted"/>
<evidence type="ECO:0000313" key="1">
    <source>
        <dbReference type="EMBL" id="EFJ69843.1"/>
    </source>
</evidence>
<reference evidence="1 2" key="1">
    <citation type="submission" date="2010-06" db="EMBL/GenBank/DDBJ databases">
        <authorList>
            <person name="Muzny D."/>
            <person name="Qin X."/>
            <person name="Buhay C."/>
            <person name="Dugan-Rocha S."/>
            <person name="Ding Y."/>
            <person name="Chen G."/>
            <person name="Hawes A."/>
            <person name="Holder M."/>
            <person name="Jhangiani S."/>
            <person name="Johnson A."/>
            <person name="Khan Z."/>
            <person name="Li Z."/>
            <person name="Liu W."/>
            <person name="Liu X."/>
            <person name="Perez L."/>
            <person name="Shen H."/>
            <person name="Wang Q."/>
            <person name="Watt J."/>
            <person name="Xi L."/>
            <person name="Xin Y."/>
            <person name="Zhou J."/>
            <person name="Deng J."/>
            <person name="Jiang H."/>
            <person name="Liu Y."/>
            <person name="Qu J."/>
            <person name="Song X.-Z."/>
            <person name="Zhang L."/>
            <person name="Villasana D."/>
            <person name="Johnson A."/>
            <person name="Liu J."/>
            <person name="Liyanage D."/>
            <person name="Lorensuhewa L."/>
            <person name="Robinson T."/>
            <person name="Song A."/>
            <person name="Song B.-B."/>
            <person name="Dinh H."/>
            <person name="Thornton R."/>
            <person name="Coyle M."/>
            <person name="Francisco L."/>
            <person name="Jackson L."/>
            <person name="Javaid M."/>
            <person name="Korchina V."/>
            <person name="Kovar C."/>
            <person name="Mata R."/>
            <person name="Mathew T."/>
            <person name="Ngo R."/>
            <person name="Nguyen L."/>
            <person name="Nguyen N."/>
            <person name="Okwuonu G."/>
            <person name="Ongeri F."/>
            <person name="Pham C."/>
            <person name="Simmons D."/>
            <person name="Wilczek-Boney K."/>
            <person name="Hale W."/>
            <person name="Jakkamsetti A."/>
            <person name="Pham P."/>
            <person name="Ruth R."/>
            <person name="San Lucas F."/>
            <person name="Warren J."/>
            <person name="Zhang J."/>
            <person name="Zhao Z."/>
            <person name="Zhou C."/>
            <person name="Zhu D."/>
            <person name="Lee S."/>
            <person name="Bess C."/>
            <person name="Blankenburg K."/>
            <person name="Forbes L."/>
            <person name="Fu Q."/>
            <person name="Gubbala S."/>
            <person name="Hirani K."/>
            <person name="Jayaseelan J.C."/>
            <person name="Lara F."/>
            <person name="Munidasa M."/>
            <person name="Palculict T."/>
            <person name="Patil S."/>
            <person name="Pu L.-L."/>
            <person name="Saada N."/>
            <person name="Tang L."/>
            <person name="Weissenberger G."/>
            <person name="Zhu Y."/>
            <person name="Hemphill L."/>
            <person name="Shang Y."/>
            <person name="Youmans B."/>
            <person name="Ayvaz T."/>
            <person name="Ross M."/>
            <person name="Santibanez J."/>
            <person name="Aqrawi P."/>
            <person name="Gross S."/>
            <person name="Joshi V."/>
            <person name="Fowler G."/>
            <person name="Nazareth L."/>
            <person name="Reid J."/>
            <person name="Worley K."/>
            <person name="Petrosino J."/>
            <person name="Highlander S."/>
            <person name="Gibbs R."/>
        </authorList>
    </citation>
    <scope>NUCLEOTIDE SEQUENCE [LARGE SCALE GENOMIC DNA]</scope>
    <source>
        <strain evidence="1 2">JV-V03</strain>
    </source>
</reference>
<dbReference type="Pfam" id="PF05565">
    <property type="entry name" value="Sipho_Gp157"/>
    <property type="match status" value="1"/>
</dbReference>
<evidence type="ECO:0008006" key="3">
    <source>
        <dbReference type="Google" id="ProtNLM"/>
    </source>
</evidence>
<gene>
    <name evidence="1" type="ORF">HMPREF0514_10287</name>
</gene>
<protein>
    <recommendedName>
        <fullName evidence="3">Siphovirus Gp157</fullName>
    </recommendedName>
</protein>
<dbReference type="InterPro" id="IPR008840">
    <property type="entry name" value="Sipho_Gp157"/>
</dbReference>
<organism evidence="1 2">
    <name type="scientific">Lactobacillus paragasseri JV-V03</name>
    <dbReference type="NCBI Taxonomy" id="525326"/>
    <lineage>
        <taxon>Bacteria</taxon>
        <taxon>Bacillati</taxon>
        <taxon>Bacillota</taxon>
        <taxon>Bacilli</taxon>
        <taxon>Lactobacillales</taxon>
        <taxon>Lactobacillaceae</taxon>
        <taxon>Lactobacillus</taxon>
    </lineage>
</organism>
<dbReference type="AlphaFoldDB" id="A0AA87DLV5"/>
<dbReference type="EMBL" id="ACGO02000001">
    <property type="protein sequence ID" value="EFJ69843.1"/>
    <property type="molecule type" value="Genomic_DNA"/>
</dbReference>
<comment type="caution">
    <text evidence="1">The sequence shown here is derived from an EMBL/GenBank/DDBJ whole genome shotgun (WGS) entry which is preliminary data.</text>
</comment>
<sequence>MQLQTDKKSRYLRQQITTDTNLFIQEDYNMNVFDINNAIEELEQKDLDPEVLVDTIESLKLTRDQKLDGAAGLSDKYDSQIKWAKERMTELREFIKVLTNKKNRLNQFITDAIDDAGLKELQTEHHILKPRNYRDSVIVEEVKKLPIDYVVEEKTIKADKKKLYEDLKAGKEITGAHLKANRKTLIK</sequence>
<accession>A0AA87DLV5</accession>
<name>A0AA87DLV5_9LACO</name>
<dbReference type="Proteomes" id="UP000003672">
    <property type="component" value="Unassembled WGS sequence"/>
</dbReference>